<reference evidence="1 2" key="1">
    <citation type="journal article" date="2016" name="Mol. Biol. Evol.">
        <title>Comparative Genomics of Early-Diverging Mushroom-Forming Fungi Provides Insights into the Origins of Lignocellulose Decay Capabilities.</title>
        <authorList>
            <person name="Nagy L.G."/>
            <person name="Riley R."/>
            <person name="Tritt A."/>
            <person name="Adam C."/>
            <person name="Daum C."/>
            <person name="Floudas D."/>
            <person name="Sun H."/>
            <person name="Yadav J.S."/>
            <person name="Pangilinan J."/>
            <person name="Larsson K.H."/>
            <person name="Matsuura K."/>
            <person name="Barry K."/>
            <person name="Labutti K."/>
            <person name="Kuo R."/>
            <person name="Ohm R.A."/>
            <person name="Bhattacharya S.S."/>
            <person name="Shirouzu T."/>
            <person name="Yoshinaga Y."/>
            <person name="Martin F.M."/>
            <person name="Grigoriev I.V."/>
            <person name="Hibbett D.S."/>
        </authorList>
    </citation>
    <scope>NUCLEOTIDE SEQUENCE [LARGE SCALE GENOMIC DNA]</scope>
    <source>
        <strain evidence="1 2">HHB12733</strain>
    </source>
</reference>
<gene>
    <name evidence="1" type="ORF">CALCODRAFT_489183</name>
</gene>
<evidence type="ECO:0000313" key="1">
    <source>
        <dbReference type="EMBL" id="KZT44675.1"/>
    </source>
</evidence>
<keyword evidence="2" id="KW-1185">Reference proteome</keyword>
<organism evidence="1 2">
    <name type="scientific">Calocera cornea HHB12733</name>
    <dbReference type="NCBI Taxonomy" id="1353952"/>
    <lineage>
        <taxon>Eukaryota</taxon>
        <taxon>Fungi</taxon>
        <taxon>Dikarya</taxon>
        <taxon>Basidiomycota</taxon>
        <taxon>Agaricomycotina</taxon>
        <taxon>Dacrymycetes</taxon>
        <taxon>Dacrymycetales</taxon>
        <taxon>Dacrymycetaceae</taxon>
        <taxon>Calocera</taxon>
    </lineage>
</organism>
<protein>
    <submittedName>
        <fullName evidence="1">Uncharacterized protein</fullName>
    </submittedName>
</protein>
<name>A0A166JFK4_9BASI</name>
<dbReference type="AlphaFoldDB" id="A0A166JFK4"/>
<dbReference type="EMBL" id="KV424422">
    <property type="protein sequence ID" value="KZT44675.1"/>
    <property type="molecule type" value="Genomic_DNA"/>
</dbReference>
<dbReference type="InParanoid" id="A0A166JFK4"/>
<sequence>GDLVNLHPTPSQGDLVNLHPTYRDGGGATTKGDLVNLHPIGNDPATDQTAFLRRLTHHQAADLVDAVLDVGVAAADAWEETWTTVCIGFAKMFGIGEYGSNQAQAFAEEKGTKNNTKYHEDYARFRVHEHYTEAQRTRYLRNFSYAQGAKLVDATWHIGQASADAFDRTCHALMEVEARAVHACVV</sequence>
<accession>A0A166JFK4</accession>
<evidence type="ECO:0000313" key="2">
    <source>
        <dbReference type="Proteomes" id="UP000076842"/>
    </source>
</evidence>
<proteinExistence type="predicted"/>
<feature type="non-terminal residue" evidence="1">
    <location>
        <position position="1"/>
    </location>
</feature>
<dbReference type="Proteomes" id="UP000076842">
    <property type="component" value="Unassembled WGS sequence"/>
</dbReference>